<comment type="caution">
    <text evidence="5">The sequence shown here is derived from an EMBL/GenBank/DDBJ whole genome shotgun (WGS) entry which is preliminary data.</text>
</comment>
<accession>A0A7J3XY62</accession>
<dbReference type="SUPFAM" id="SSF53756">
    <property type="entry name" value="UDP-Glycosyltransferase/glycogen phosphorylase"/>
    <property type="match status" value="1"/>
</dbReference>
<organism evidence="5">
    <name type="scientific">Thermogladius calderae</name>
    <dbReference type="NCBI Taxonomy" id="1200300"/>
    <lineage>
        <taxon>Archaea</taxon>
        <taxon>Thermoproteota</taxon>
        <taxon>Thermoprotei</taxon>
        <taxon>Desulfurococcales</taxon>
        <taxon>Desulfurococcaceae</taxon>
        <taxon>Thermogladius</taxon>
    </lineage>
</organism>
<keyword evidence="2 5" id="KW-0808">Transferase</keyword>
<feature type="domain" description="Starch synthase catalytic" evidence="4">
    <location>
        <begin position="2"/>
        <end position="217"/>
    </location>
</feature>
<sequence>MRVWMLTFESKTTRKVGGLAEVPPELARNLTGRSFETTLVTPSHGLRIEGGVVLEEEIAGAKYRVLTARLDGLDHYIVEGGLFESGDVYGGDLPSKALVFARIVKGLFEKSLREGSSPDLVHAHDWHSGISLVGLNSLIVKEGLKPRLVYHIHLLSKAWFKREDLEGILSGRLVGGVYGVREFSEYYDLSQGFADKLIPLLADKTVTVSADYAKTVEKWVGLKHPLKVEAVPNGSPWSPGMVLEHVQKLAGAKGVEDRAVTRRAVLRELCSKNVAELSEEWYKTLKSLGVDPASDTWHQCFEEDGDLVLSTGRISRQKGFEVLLKALEKTIVRNPRLRLLLMVIPVPGSESLIEWMVRYLRVYERNLKIVFGRVPKSLYVPAHYATRVYVAPSLYEPFGLVALEAMASGTPVLASNTGGFKTTVLDLRVVGLKGTGILFETGSVEQLASYLSDLTLLMSVEEVESVEVGRVAERIADPRVRDLLNEHGAPFVIRRSCVDRSREFGWGMSVLKLVEVYTGIQPPGD</sequence>
<protein>
    <submittedName>
        <fullName evidence="5">Glycosyltransferase</fullName>
    </submittedName>
</protein>
<feature type="domain" description="Glycosyl transferase family 1" evidence="3">
    <location>
        <begin position="302"/>
        <end position="454"/>
    </location>
</feature>
<evidence type="ECO:0000259" key="4">
    <source>
        <dbReference type="Pfam" id="PF08323"/>
    </source>
</evidence>
<proteinExistence type="predicted"/>
<dbReference type="EMBL" id="DRYK01000030">
    <property type="protein sequence ID" value="HHP67610.1"/>
    <property type="molecule type" value="Genomic_DNA"/>
</dbReference>
<dbReference type="AlphaFoldDB" id="A0A7J3XY62"/>
<name>A0A7J3XY62_9CREN</name>
<dbReference type="PANTHER" id="PTHR45825:SF11">
    <property type="entry name" value="ALPHA AMYLASE DOMAIN-CONTAINING PROTEIN"/>
    <property type="match status" value="1"/>
</dbReference>
<evidence type="ECO:0000256" key="2">
    <source>
        <dbReference type="ARBA" id="ARBA00022679"/>
    </source>
</evidence>
<evidence type="ECO:0000256" key="1">
    <source>
        <dbReference type="ARBA" id="ARBA00022676"/>
    </source>
</evidence>
<keyword evidence="1" id="KW-0328">Glycosyltransferase</keyword>
<dbReference type="Gene3D" id="3.40.50.2000">
    <property type="entry name" value="Glycogen Phosphorylase B"/>
    <property type="match status" value="2"/>
</dbReference>
<reference evidence="5" key="1">
    <citation type="journal article" date="2020" name="mSystems">
        <title>Genome- and Community-Level Interaction Insights into Carbon Utilization and Element Cycling Functions of Hydrothermarchaeota in Hydrothermal Sediment.</title>
        <authorList>
            <person name="Zhou Z."/>
            <person name="Liu Y."/>
            <person name="Xu W."/>
            <person name="Pan J."/>
            <person name="Luo Z.H."/>
            <person name="Li M."/>
        </authorList>
    </citation>
    <scope>NUCLEOTIDE SEQUENCE [LARGE SCALE GENOMIC DNA]</scope>
    <source>
        <strain evidence="5">SpSt-110</strain>
    </source>
</reference>
<dbReference type="InterPro" id="IPR013534">
    <property type="entry name" value="Starch_synth_cat_dom"/>
</dbReference>
<evidence type="ECO:0000313" key="5">
    <source>
        <dbReference type="EMBL" id="HHP67610.1"/>
    </source>
</evidence>
<dbReference type="InterPro" id="IPR001296">
    <property type="entry name" value="Glyco_trans_1"/>
</dbReference>
<dbReference type="GO" id="GO:0016757">
    <property type="term" value="F:glycosyltransferase activity"/>
    <property type="evidence" value="ECO:0007669"/>
    <property type="project" value="UniProtKB-KW"/>
</dbReference>
<evidence type="ECO:0000259" key="3">
    <source>
        <dbReference type="Pfam" id="PF00534"/>
    </source>
</evidence>
<dbReference type="Pfam" id="PF00534">
    <property type="entry name" value="Glycos_transf_1"/>
    <property type="match status" value="1"/>
</dbReference>
<gene>
    <name evidence="5" type="ORF">ENM60_02295</name>
</gene>
<dbReference type="PANTHER" id="PTHR45825">
    <property type="entry name" value="GRANULE-BOUND STARCH SYNTHASE 1, CHLOROPLASTIC/AMYLOPLASTIC"/>
    <property type="match status" value="1"/>
</dbReference>
<dbReference type="Pfam" id="PF08323">
    <property type="entry name" value="Glyco_transf_5"/>
    <property type="match status" value="1"/>
</dbReference>